<dbReference type="AlphaFoldDB" id="A0A3N0EGZ3"/>
<dbReference type="CDD" id="cd02440">
    <property type="entry name" value="AdoMet_MTases"/>
    <property type="match status" value="1"/>
</dbReference>
<dbReference type="Pfam" id="PF13649">
    <property type="entry name" value="Methyltransf_25"/>
    <property type="match status" value="1"/>
</dbReference>
<gene>
    <name evidence="3" type="ORF">EFW17_03280</name>
</gene>
<evidence type="ECO:0000259" key="2">
    <source>
        <dbReference type="Pfam" id="PF13649"/>
    </source>
</evidence>
<dbReference type="InterPro" id="IPR029063">
    <property type="entry name" value="SAM-dependent_MTases_sf"/>
</dbReference>
<protein>
    <submittedName>
        <fullName evidence="3">Class I SAM-dependent methyltransferase</fullName>
    </submittedName>
</protein>
<dbReference type="PANTHER" id="PTHR43861">
    <property type="entry name" value="TRANS-ACONITATE 2-METHYLTRANSFERASE-RELATED"/>
    <property type="match status" value="1"/>
</dbReference>
<keyword evidence="4" id="KW-1185">Reference proteome</keyword>
<name>A0A3N0EGZ3_9ACTN</name>
<evidence type="ECO:0000313" key="3">
    <source>
        <dbReference type="EMBL" id="RNL87037.1"/>
    </source>
</evidence>
<comment type="caution">
    <text evidence="3">The sequence shown here is derived from an EMBL/GenBank/DDBJ whole genome shotgun (WGS) entry which is preliminary data.</text>
</comment>
<organism evidence="3 4">
    <name type="scientific">Halostreptopolyspora alba</name>
    <dbReference type="NCBI Taxonomy" id="2487137"/>
    <lineage>
        <taxon>Bacteria</taxon>
        <taxon>Bacillati</taxon>
        <taxon>Actinomycetota</taxon>
        <taxon>Actinomycetes</taxon>
        <taxon>Streptosporangiales</taxon>
        <taxon>Nocardiopsidaceae</taxon>
        <taxon>Halostreptopolyspora</taxon>
    </lineage>
</organism>
<dbReference type="Proteomes" id="UP000269198">
    <property type="component" value="Unassembled WGS sequence"/>
</dbReference>
<keyword evidence="3" id="KW-0489">Methyltransferase</keyword>
<dbReference type="EMBL" id="RJMB01000002">
    <property type="protein sequence ID" value="RNL87037.1"/>
    <property type="molecule type" value="Genomic_DNA"/>
</dbReference>
<dbReference type="RefSeq" id="WP_123199866.1">
    <property type="nucleotide sequence ID" value="NZ_RJMB01000002.1"/>
</dbReference>
<evidence type="ECO:0000313" key="4">
    <source>
        <dbReference type="Proteomes" id="UP000269198"/>
    </source>
</evidence>
<sequence>MDEGGNRWSELTGGRGGRRYAERFAELARTGVDVHGEARFCAALLDPGSRVLDAGCGTGRVAIWLAERGHRCVGVDSDASMLAEARRSPAPVSWVRADLGEVASLGLEPDFDMVVLAGNVIPLLASGTGAGVVSGLASLLRPGGVQVAGFGLDGAHLPLPSAPLGLADYDAWCGAAGLSLVRRFATWEGEPYAGGGYAVSVHER</sequence>
<reference evidence="3 4" key="1">
    <citation type="submission" date="2018-11" db="EMBL/GenBank/DDBJ databases">
        <title>The genome draft of YIM 96095.</title>
        <authorList>
            <person name="Tang S.-K."/>
            <person name="Chunyu W.-X."/>
            <person name="Feng Y.-Z."/>
        </authorList>
    </citation>
    <scope>NUCLEOTIDE SEQUENCE [LARGE SCALE GENOMIC DNA]</scope>
    <source>
        <strain evidence="3 4">YIM 96095</strain>
    </source>
</reference>
<proteinExistence type="predicted"/>
<evidence type="ECO:0000256" key="1">
    <source>
        <dbReference type="ARBA" id="ARBA00022679"/>
    </source>
</evidence>
<dbReference type="InterPro" id="IPR041698">
    <property type="entry name" value="Methyltransf_25"/>
</dbReference>
<dbReference type="GO" id="GO:0008168">
    <property type="term" value="F:methyltransferase activity"/>
    <property type="evidence" value="ECO:0007669"/>
    <property type="project" value="UniProtKB-KW"/>
</dbReference>
<feature type="domain" description="Methyltransferase" evidence="2">
    <location>
        <begin position="51"/>
        <end position="144"/>
    </location>
</feature>
<keyword evidence="1 3" id="KW-0808">Transferase</keyword>
<dbReference type="OrthoDB" id="7062303at2"/>
<accession>A0A3N0EGZ3</accession>
<dbReference type="Gene3D" id="3.40.50.150">
    <property type="entry name" value="Vaccinia Virus protein VP39"/>
    <property type="match status" value="1"/>
</dbReference>
<dbReference type="GO" id="GO:0032259">
    <property type="term" value="P:methylation"/>
    <property type="evidence" value="ECO:0007669"/>
    <property type="project" value="UniProtKB-KW"/>
</dbReference>
<dbReference type="SUPFAM" id="SSF53335">
    <property type="entry name" value="S-adenosyl-L-methionine-dependent methyltransferases"/>
    <property type="match status" value="1"/>
</dbReference>